<feature type="compositionally biased region" description="Basic and acidic residues" evidence="1">
    <location>
        <begin position="481"/>
        <end position="490"/>
    </location>
</feature>
<evidence type="ECO:0000313" key="2">
    <source>
        <dbReference type="EMBL" id="CAI3982146.1"/>
    </source>
</evidence>
<feature type="compositionally biased region" description="Pro residues" evidence="1">
    <location>
        <begin position="81"/>
        <end position="98"/>
    </location>
</feature>
<feature type="compositionally biased region" description="Low complexity" evidence="1">
    <location>
        <begin position="645"/>
        <end position="654"/>
    </location>
</feature>
<feature type="region of interest" description="Disordered" evidence="1">
    <location>
        <begin position="585"/>
        <end position="683"/>
    </location>
</feature>
<feature type="compositionally biased region" description="Polar residues" evidence="1">
    <location>
        <begin position="531"/>
        <end position="540"/>
    </location>
</feature>
<feature type="compositionally biased region" description="Acidic residues" evidence="1">
    <location>
        <begin position="467"/>
        <end position="479"/>
    </location>
</feature>
<evidence type="ECO:0000313" key="3">
    <source>
        <dbReference type="EMBL" id="CAL4769458.1"/>
    </source>
</evidence>
<feature type="compositionally biased region" description="Basic and acidic residues" evidence="1">
    <location>
        <begin position="149"/>
        <end position="204"/>
    </location>
</feature>
<feature type="compositionally biased region" description="Basic and acidic residues" evidence="1">
    <location>
        <begin position="218"/>
        <end position="245"/>
    </location>
</feature>
<dbReference type="OrthoDB" id="10357030at2759"/>
<reference evidence="3 4" key="2">
    <citation type="submission" date="2024-05" db="EMBL/GenBank/DDBJ databases">
        <authorList>
            <person name="Chen Y."/>
            <person name="Shah S."/>
            <person name="Dougan E. K."/>
            <person name="Thang M."/>
            <person name="Chan C."/>
        </authorList>
    </citation>
    <scope>NUCLEOTIDE SEQUENCE [LARGE SCALE GENOMIC DNA]</scope>
</reference>
<dbReference type="EMBL" id="CAMXCT030000687">
    <property type="protein sequence ID" value="CAL4769458.1"/>
    <property type="molecule type" value="Genomic_DNA"/>
</dbReference>
<proteinExistence type="predicted"/>
<feature type="compositionally biased region" description="Low complexity" evidence="1">
    <location>
        <begin position="71"/>
        <end position="80"/>
    </location>
</feature>
<evidence type="ECO:0000313" key="4">
    <source>
        <dbReference type="Proteomes" id="UP001152797"/>
    </source>
</evidence>
<feature type="compositionally biased region" description="Acidic residues" evidence="1">
    <location>
        <begin position="114"/>
        <end position="123"/>
    </location>
</feature>
<feature type="region of interest" description="Disordered" evidence="1">
    <location>
        <begin position="821"/>
        <end position="881"/>
    </location>
</feature>
<dbReference type="AlphaFoldDB" id="A0A9P1FN92"/>
<name>A0A9P1FN92_9DINO</name>
<reference evidence="2" key="1">
    <citation type="submission" date="2022-10" db="EMBL/GenBank/DDBJ databases">
        <authorList>
            <person name="Chen Y."/>
            <person name="Dougan E. K."/>
            <person name="Chan C."/>
            <person name="Rhodes N."/>
            <person name="Thang M."/>
        </authorList>
    </citation>
    <scope>NUCLEOTIDE SEQUENCE</scope>
</reference>
<feature type="compositionally biased region" description="Basic residues" evidence="1">
    <location>
        <begin position="612"/>
        <end position="624"/>
    </location>
</feature>
<gene>
    <name evidence="2" type="ORF">C1SCF055_LOCUS9877</name>
</gene>
<protein>
    <submittedName>
        <fullName evidence="2">Uncharacterized protein</fullName>
    </submittedName>
</protein>
<dbReference type="EMBL" id="CAMXCT010000687">
    <property type="protein sequence ID" value="CAI3982146.1"/>
    <property type="molecule type" value="Genomic_DNA"/>
</dbReference>
<keyword evidence="4" id="KW-1185">Reference proteome</keyword>
<evidence type="ECO:0000256" key="1">
    <source>
        <dbReference type="SAM" id="MobiDB-lite"/>
    </source>
</evidence>
<feature type="compositionally biased region" description="Basic and acidic residues" evidence="1">
    <location>
        <begin position="870"/>
        <end position="881"/>
    </location>
</feature>
<dbReference type="EMBL" id="CAMXCT020000687">
    <property type="protein sequence ID" value="CAL1135521.1"/>
    <property type="molecule type" value="Genomic_DNA"/>
</dbReference>
<dbReference type="Proteomes" id="UP001152797">
    <property type="component" value="Unassembled WGS sequence"/>
</dbReference>
<feature type="region of interest" description="Disordered" evidence="1">
    <location>
        <begin position="67"/>
        <end position="247"/>
    </location>
</feature>
<comment type="caution">
    <text evidence="2">The sequence shown here is derived from an EMBL/GenBank/DDBJ whole genome shotgun (WGS) entry which is preliminary data.</text>
</comment>
<feature type="compositionally biased region" description="Gly residues" evidence="1">
    <location>
        <begin position="821"/>
        <end position="833"/>
    </location>
</feature>
<feature type="region of interest" description="Disordered" evidence="1">
    <location>
        <begin position="431"/>
        <end position="569"/>
    </location>
</feature>
<feature type="compositionally biased region" description="Basic and acidic residues" evidence="1">
    <location>
        <begin position="834"/>
        <end position="846"/>
    </location>
</feature>
<accession>A0A9P1FN92</accession>
<sequence length="881" mass="94737">MSKRCNKCGQGDPHLADTWCLGCTALEALSGELRLAWGQAGTRALAQDLLVSATRQVRALRRLGIAGGGRVRASSPARAEAPPPAPDRPEASKPPPAEPASREAAAPLRTVKEEEAEDSEYTDATDGPSEAEAAEKKSQPPGLTAVPKARADPREDLPRRRSSGHAERRGEELEGPLSREHSPEKEADYSRASSKENARSRGKEEDTEVPRTASGHHKSPDRESYRRYSPRRDREHSRDEAEHYRGLAVVETEEPIISTEPIIQRKKEGPFAPLSEAMAPRKKKEEKEAPSVQFGVEIGAEVDSRSPAWSRLQIPVGSILEVALHNSSVAIGHEGWFAMNVVGVSGNPQEGFMVLGSLLGCEVPDCADEVDRLLQDGGVHLCPEDPCTQTEVYVVHAAKIRLWTLESFRADYITAAGKAILRGMEAAAQVAAPSERKSALRARPKPKGDKAPGKNKGPVPVIRVPSDGEEGPAELESGEESPSHLRELLQRTKRRILGDGAGATRAPRVKGVSGGPDQEQSESVVEKSRLVTGTSLSPRHQTPLGVLPPEASSASGIGSLTKKLTSKGGAASALLAQAVQTSAQEARLRREKKKQKGKGDAAQQLLDLLRGKDKKKKKKKKSRRIPVEEQSLIKPDPGGPGSSGSSGSSDSSSGDSKRRRPASESDSDLSCEPPLKRRALKEPGSVMEMLIRQAQTQLDQASLLETEGAEASLVSGVKISTYFALLIRPYHSPASPLLRELYALAQSIDLLRLGKLPETADALASRFVAVHTALTEGSWATASHLELYPLEPVASATTAMMLEAHKHRRLVMRSQGYSPGGGWWSQGGRGKAGGNREKGKKGEVKGRGGRGKGKGNQKEGWTGGKGEQNPWKENKEEPPKK</sequence>
<organism evidence="2">
    <name type="scientific">Cladocopium goreaui</name>
    <dbReference type="NCBI Taxonomy" id="2562237"/>
    <lineage>
        <taxon>Eukaryota</taxon>
        <taxon>Sar</taxon>
        <taxon>Alveolata</taxon>
        <taxon>Dinophyceae</taxon>
        <taxon>Suessiales</taxon>
        <taxon>Symbiodiniaceae</taxon>
        <taxon>Cladocopium</taxon>
    </lineage>
</organism>